<feature type="transmembrane region" description="Helical" evidence="8">
    <location>
        <begin position="407"/>
        <end position="426"/>
    </location>
</feature>
<name>A0A6A6IJ88_9PLEO</name>
<dbReference type="AlphaFoldDB" id="A0A6A6IJ88"/>
<evidence type="ECO:0000256" key="7">
    <source>
        <dbReference type="SAM" id="MobiDB-lite"/>
    </source>
</evidence>
<feature type="transmembrane region" description="Helical" evidence="8">
    <location>
        <begin position="112"/>
        <end position="131"/>
    </location>
</feature>
<accession>A0A6A6IJ88</accession>
<gene>
    <name evidence="10" type="ORF">BU26DRAFT_594125</name>
</gene>
<dbReference type="Proteomes" id="UP000800094">
    <property type="component" value="Unassembled WGS sequence"/>
</dbReference>
<dbReference type="InterPro" id="IPR011701">
    <property type="entry name" value="MFS"/>
</dbReference>
<proteinExistence type="inferred from homology"/>
<evidence type="ECO:0000256" key="2">
    <source>
        <dbReference type="ARBA" id="ARBA00008335"/>
    </source>
</evidence>
<dbReference type="RefSeq" id="XP_033685293.1">
    <property type="nucleotide sequence ID" value="XM_033834894.1"/>
</dbReference>
<evidence type="ECO:0000256" key="8">
    <source>
        <dbReference type="SAM" id="Phobius"/>
    </source>
</evidence>
<dbReference type="OrthoDB" id="413079at2759"/>
<keyword evidence="4 8" id="KW-0812">Transmembrane</keyword>
<protein>
    <submittedName>
        <fullName evidence="10">MFS transporter</fullName>
    </submittedName>
</protein>
<keyword evidence="11" id="KW-1185">Reference proteome</keyword>
<feature type="transmembrane region" description="Helical" evidence="8">
    <location>
        <begin position="44"/>
        <end position="69"/>
    </location>
</feature>
<feature type="transmembrane region" description="Helical" evidence="8">
    <location>
        <begin position="81"/>
        <end position="100"/>
    </location>
</feature>
<feature type="compositionally biased region" description="Polar residues" evidence="7">
    <location>
        <begin position="1"/>
        <end position="10"/>
    </location>
</feature>
<evidence type="ECO:0000256" key="5">
    <source>
        <dbReference type="ARBA" id="ARBA00022989"/>
    </source>
</evidence>
<feature type="transmembrane region" description="Helical" evidence="8">
    <location>
        <begin position="375"/>
        <end position="401"/>
    </location>
</feature>
<feature type="transmembrane region" description="Helical" evidence="8">
    <location>
        <begin position="319"/>
        <end position="337"/>
    </location>
</feature>
<evidence type="ECO:0000256" key="6">
    <source>
        <dbReference type="ARBA" id="ARBA00023136"/>
    </source>
</evidence>
<dbReference type="EMBL" id="ML987194">
    <property type="protein sequence ID" value="KAF2250289.1"/>
    <property type="molecule type" value="Genomic_DNA"/>
</dbReference>
<evidence type="ECO:0000256" key="3">
    <source>
        <dbReference type="ARBA" id="ARBA00022448"/>
    </source>
</evidence>
<dbReference type="PROSITE" id="PS50850">
    <property type="entry name" value="MFS"/>
    <property type="match status" value="1"/>
</dbReference>
<evidence type="ECO:0000313" key="11">
    <source>
        <dbReference type="Proteomes" id="UP000800094"/>
    </source>
</evidence>
<dbReference type="PANTHER" id="PTHR23514">
    <property type="entry name" value="BYPASS OF STOP CODON PROTEIN 6"/>
    <property type="match status" value="1"/>
</dbReference>
<feature type="transmembrane region" description="Helical" evidence="8">
    <location>
        <begin position="257"/>
        <end position="279"/>
    </location>
</feature>
<feature type="region of interest" description="Disordered" evidence="7">
    <location>
        <begin position="1"/>
        <end position="39"/>
    </location>
</feature>
<evidence type="ECO:0000256" key="1">
    <source>
        <dbReference type="ARBA" id="ARBA00004127"/>
    </source>
</evidence>
<sequence>MASPTTPNETSPLLQHHPPHSIPSSHDASQDPNASKPDADRTSLTLRIAAAMFSFVVLGLFTSTIGVMLPPISKQYHLSDLFASFIFLVGPVGYVSGAYFNSAIHSTFGQRGIAFLGPVLHLLASVAIGAHPPSFPLVLVGFALVGTGNGLVDGSWCAWAGSMERANLASGLLHGAFSVGAATGPFVAGSMMAKENGEWCEWYYVLATASVLELAVLLFAFRHENALRYRQEKHAEVTHSKGCTSAIVKLPATWMSAAYFLAYVGTETAISGWLVTFMMRSRHTSAYLASLSSSGLWAGMAVGRLTLGYITDRIGVRRGTVIYFLCALLLQVLFATVRTPVVSIVLMTLLGFFMGPLFPSGIVVLTGLLPGELHVAAVSFVASLGQVGGALLPFAVGAVIQGLGIGVFQYAVIVLAAVALILWIAFARLRPIAITDTPRGDDGEAADTEG</sequence>
<dbReference type="Gene3D" id="1.20.1250.20">
    <property type="entry name" value="MFS general substrate transporter like domains"/>
    <property type="match status" value="2"/>
</dbReference>
<feature type="transmembrane region" description="Helical" evidence="8">
    <location>
        <begin position="137"/>
        <end position="159"/>
    </location>
</feature>
<dbReference type="GeneID" id="54588224"/>
<keyword evidence="6 8" id="KW-0472">Membrane</keyword>
<dbReference type="GO" id="GO:0022857">
    <property type="term" value="F:transmembrane transporter activity"/>
    <property type="evidence" value="ECO:0007669"/>
    <property type="project" value="InterPro"/>
</dbReference>
<dbReference type="GO" id="GO:0016020">
    <property type="term" value="C:membrane"/>
    <property type="evidence" value="ECO:0007669"/>
    <property type="project" value="TreeGrafter"/>
</dbReference>
<keyword evidence="3" id="KW-0813">Transport</keyword>
<dbReference type="InterPro" id="IPR051788">
    <property type="entry name" value="MFS_Transporter"/>
</dbReference>
<feature type="transmembrane region" description="Helical" evidence="8">
    <location>
        <begin position="285"/>
        <end position="307"/>
    </location>
</feature>
<evidence type="ECO:0000313" key="10">
    <source>
        <dbReference type="EMBL" id="KAF2250289.1"/>
    </source>
</evidence>
<dbReference type="PANTHER" id="PTHR23514:SF3">
    <property type="entry name" value="BYPASS OF STOP CODON PROTEIN 6"/>
    <property type="match status" value="1"/>
</dbReference>
<organism evidence="10 11">
    <name type="scientific">Trematosphaeria pertusa</name>
    <dbReference type="NCBI Taxonomy" id="390896"/>
    <lineage>
        <taxon>Eukaryota</taxon>
        <taxon>Fungi</taxon>
        <taxon>Dikarya</taxon>
        <taxon>Ascomycota</taxon>
        <taxon>Pezizomycotina</taxon>
        <taxon>Dothideomycetes</taxon>
        <taxon>Pleosporomycetidae</taxon>
        <taxon>Pleosporales</taxon>
        <taxon>Massarineae</taxon>
        <taxon>Trematosphaeriaceae</taxon>
        <taxon>Trematosphaeria</taxon>
    </lineage>
</organism>
<dbReference type="GO" id="GO:0012505">
    <property type="term" value="C:endomembrane system"/>
    <property type="evidence" value="ECO:0007669"/>
    <property type="project" value="UniProtKB-SubCell"/>
</dbReference>
<keyword evidence="5 8" id="KW-1133">Transmembrane helix</keyword>
<dbReference type="InterPro" id="IPR036259">
    <property type="entry name" value="MFS_trans_sf"/>
</dbReference>
<feature type="transmembrane region" description="Helical" evidence="8">
    <location>
        <begin position="202"/>
        <end position="221"/>
    </location>
</feature>
<evidence type="ECO:0000259" key="9">
    <source>
        <dbReference type="PROSITE" id="PS50850"/>
    </source>
</evidence>
<feature type="compositionally biased region" description="Low complexity" evidence="7">
    <location>
        <begin position="11"/>
        <end position="26"/>
    </location>
</feature>
<feature type="transmembrane region" description="Helical" evidence="8">
    <location>
        <begin position="171"/>
        <end position="190"/>
    </location>
</feature>
<evidence type="ECO:0000256" key="4">
    <source>
        <dbReference type="ARBA" id="ARBA00022692"/>
    </source>
</evidence>
<dbReference type="Pfam" id="PF07690">
    <property type="entry name" value="MFS_1"/>
    <property type="match status" value="1"/>
</dbReference>
<comment type="similarity">
    <text evidence="2">Belongs to the major facilitator superfamily.</text>
</comment>
<feature type="transmembrane region" description="Helical" evidence="8">
    <location>
        <begin position="343"/>
        <end position="368"/>
    </location>
</feature>
<reference evidence="10" key="1">
    <citation type="journal article" date="2020" name="Stud. Mycol.">
        <title>101 Dothideomycetes genomes: a test case for predicting lifestyles and emergence of pathogens.</title>
        <authorList>
            <person name="Haridas S."/>
            <person name="Albert R."/>
            <person name="Binder M."/>
            <person name="Bloem J."/>
            <person name="Labutti K."/>
            <person name="Salamov A."/>
            <person name="Andreopoulos B."/>
            <person name="Baker S."/>
            <person name="Barry K."/>
            <person name="Bills G."/>
            <person name="Bluhm B."/>
            <person name="Cannon C."/>
            <person name="Castanera R."/>
            <person name="Culley D."/>
            <person name="Daum C."/>
            <person name="Ezra D."/>
            <person name="Gonzalez J."/>
            <person name="Henrissat B."/>
            <person name="Kuo A."/>
            <person name="Liang C."/>
            <person name="Lipzen A."/>
            <person name="Lutzoni F."/>
            <person name="Magnuson J."/>
            <person name="Mondo S."/>
            <person name="Nolan M."/>
            <person name="Ohm R."/>
            <person name="Pangilinan J."/>
            <person name="Park H.-J."/>
            <person name="Ramirez L."/>
            <person name="Alfaro M."/>
            <person name="Sun H."/>
            <person name="Tritt A."/>
            <person name="Yoshinaga Y."/>
            <person name="Zwiers L.-H."/>
            <person name="Turgeon B."/>
            <person name="Goodwin S."/>
            <person name="Spatafora J."/>
            <person name="Crous P."/>
            <person name="Grigoriev I."/>
        </authorList>
    </citation>
    <scope>NUCLEOTIDE SEQUENCE</scope>
    <source>
        <strain evidence="10">CBS 122368</strain>
    </source>
</reference>
<dbReference type="SUPFAM" id="SSF103473">
    <property type="entry name" value="MFS general substrate transporter"/>
    <property type="match status" value="1"/>
</dbReference>
<feature type="domain" description="Major facilitator superfamily (MFS) profile" evidence="9">
    <location>
        <begin position="47"/>
        <end position="434"/>
    </location>
</feature>
<dbReference type="InterPro" id="IPR020846">
    <property type="entry name" value="MFS_dom"/>
</dbReference>
<comment type="subcellular location">
    <subcellularLocation>
        <location evidence="1">Endomembrane system</location>
        <topology evidence="1">Multi-pass membrane protein</topology>
    </subcellularLocation>
</comment>
<dbReference type="FunFam" id="1.20.1250.20:FF:000286">
    <property type="entry name" value="MFS efflux transporter"/>
    <property type="match status" value="1"/>
</dbReference>